<evidence type="ECO:0000313" key="1">
    <source>
        <dbReference type="EMBL" id="PQM26374.1"/>
    </source>
</evidence>
<dbReference type="OrthoDB" id="7447588at2"/>
<organism evidence="1 2">
    <name type="scientific">Sphingopyxis lindanitolerans</name>
    <dbReference type="NCBI Taxonomy" id="2054227"/>
    <lineage>
        <taxon>Bacteria</taxon>
        <taxon>Pseudomonadati</taxon>
        <taxon>Pseudomonadota</taxon>
        <taxon>Alphaproteobacteria</taxon>
        <taxon>Sphingomonadales</taxon>
        <taxon>Sphingomonadaceae</taxon>
        <taxon>Sphingopyxis</taxon>
    </lineage>
</organism>
<accession>A0A2S8B1U0</accession>
<keyword evidence="2" id="KW-1185">Reference proteome</keyword>
<dbReference type="AlphaFoldDB" id="A0A2S8B1U0"/>
<dbReference type="RefSeq" id="WP_105999751.1">
    <property type="nucleotide sequence ID" value="NZ_CM009578.1"/>
</dbReference>
<dbReference type="EMBL" id="PHFW01000003">
    <property type="protein sequence ID" value="PQM26374.1"/>
    <property type="molecule type" value="Genomic_DNA"/>
</dbReference>
<sequence>MTRNPDPIVQIVASDDFQDKIAGPMIDEFVRRLSRPGPDGRTYRRFIEDWLYFERPMLDRFVGERFSAQFEGPAFAIGGNDYPLGGFILRHVEWARIDPVDASELRIRLRRAVDQVVAEWIGARPMKFLPANPEKPFPDRAAADAEAAQKIRDFLGPTGSAEGER</sequence>
<gene>
    <name evidence="1" type="ORF">CVO77_15110</name>
</gene>
<protein>
    <submittedName>
        <fullName evidence="1">Uncharacterized protein</fullName>
    </submittedName>
</protein>
<name>A0A2S8B1U0_9SPHN</name>
<dbReference type="Proteomes" id="UP000238954">
    <property type="component" value="Chromosome"/>
</dbReference>
<proteinExistence type="predicted"/>
<comment type="caution">
    <text evidence="1">The sequence shown here is derived from an EMBL/GenBank/DDBJ whole genome shotgun (WGS) entry which is preliminary data.</text>
</comment>
<reference evidence="2" key="1">
    <citation type="submission" date="2017-11" db="EMBL/GenBank/DDBJ databases">
        <title>The complete genome sequence of Sphingopyxis pomeranensis sp. nov. strain WS5A3p.</title>
        <authorList>
            <person name="Kaminski M.A."/>
        </authorList>
    </citation>
    <scope>NUCLEOTIDE SEQUENCE [LARGE SCALE GENOMIC DNA]</scope>
    <source>
        <strain evidence="2">WS5A3p</strain>
    </source>
</reference>
<evidence type="ECO:0000313" key="2">
    <source>
        <dbReference type="Proteomes" id="UP000238954"/>
    </source>
</evidence>